<feature type="domain" description="RRM" evidence="10">
    <location>
        <begin position="429"/>
        <end position="521"/>
    </location>
</feature>
<gene>
    <name evidence="11" type="ORF">niasHT_015763</name>
</gene>
<evidence type="ECO:0000313" key="11">
    <source>
        <dbReference type="EMBL" id="KAL3110160.1"/>
    </source>
</evidence>
<keyword evidence="7" id="KW-0694">RNA-binding</keyword>
<dbReference type="PANTHER" id="PTHR11645:SF64">
    <property type="entry name" value="PYRROLINE-5-CARBOXYLATE REDUCTASE-RELATED"/>
    <property type="match status" value="1"/>
</dbReference>
<dbReference type="EC" id="1.5.1.2" evidence="3 8"/>
<dbReference type="InterPro" id="IPR036291">
    <property type="entry name" value="NAD(P)-bd_dom_sf"/>
</dbReference>
<sequence>MLAFANNARALSSEGRISKLYVECFNEREKCLTVIGGGKMATALVHGLVSAGFIDKSEVNICSKTKETAFRWTTQGYQNAYTNDEFYSKVKKPRGIVIVAVKPQIFPGFLDELRKNGWLYLVGPEVLCVSIMAGIALDTFKQQLKLVGFNGHAARFMPNVNCLVSAGIVLVCADNCVPTEMVTLLLEMGSKLGHSVRIDESLFDAASALASCAPAYMFTVIEALADGGVLNGLSREMSVRLAAEMVKGSAQLMLQSPEVTSPAQLKDRVCSPAGTTIAGLRELERAGIRSAFIEALSASTRRATEMARNQKEPQKLLEKEPIKEKRRRRPLTKGLRSELRTLLENAILDSDSALLSSVFSQDGTTLVAPLSAVLFYLQELGHNVSRFNVLSNFALESTANRTRIFVIENKEKQLWVRINPHIRMHNDEKTVFVDNLPPFCTSERLKKRAEFFGRVVNIRMPQIGRLQRRIAQMIGGVWPVHSGFAFVQFVSKTAAKRFCKRYATNSRLKRIHHHAHKHGRKRAMTGTVKNIQQKSEENTEEQTSGGEVVMESADSKSGKDADLQKALCASTMAVASAVFEPTLPPPFVPTVVSNPNTSNCFLSSGGNADVRIRCNSVAEDSVISESGNETDTQMGKMREDDKVKEKMGGERKGKGEKKRRRRRRRNSAGQRQLAIHQQSLNSLFRHIQVFPLKQYRELRMDYLRIKKMRMGTLKKQLVGTAKDGEEQQKEMDNRKEETEGGKGERTRAEKKVKKRRKRGRGVRKLLGKAEHTKVAEYRKDQWTTNNEL</sequence>
<evidence type="ECO:0000259" key="10">
    <source>
        <dbReference type="PROSITE" id="PS50102"/>
    </source>
</evidence>
<dbReference type="FunFam" id="1.10.3730.10:FF:000001">
    <property type="entry name" value="Pyrroline-5-carboxylate reductase"/>
    <property type="match status" value="1"/>
</dbReference>
<dbReference type="InterPro" id="IPR053790">
    <property type="entry name" value="P5CR-like_CS"/>
</dbReference>
<keyword evidence="4 8" id="KW-0641">Proline biosynthesis</keyword>
<feature type="compositionally biased region" description="Basic and acidic residues" evidence="9">
    <location>
        <begin position="767"/>
        <end position="781"/>
    </location>
</feature>
<protein>
    <recommendedName>
        <fullName evidence="3 8">Pyrroline-5-carboxylate reductase</fullName>
        <ecNumber evidence="3 8">1.5.1.2</ecNumber>
    </recommendedName>
</protein>
<keyword evidence="8" id="KW-0028">Amino-acid biosynthesis</keyword>
<dbReference type="InterPro" id="IPR000504">
    <property type="entry name" value="RRM_dom"/>
</dbReference>
<dbReference type="InterPro" id="IPR029036">
    <property type="entry name" value="P5CR_dimer"/>
</dbReference>
<feature type="compositionally biased region" description="Basic and acidic residues" evidence="9">
    <location>
        <begin position="722"/>
        <end position="749"/>
    </location>
</feature>
<evidence type="ECO:0000256" key="4">
    <source>
        <dbReference type="ARBA" id="ARBA00022650"/>
    </source>
</evidence>
<feature type="region of interest" description="Disordered" evidence="9">
    <location>
        <begin position="531"/>
        <end position="557"/>
    </location>
</feature>
<feature type="region of interest" description="Disordered" evidence="9">
    <location>
        <begin position="306"/>
        <end position="329"/>
    </location>
</feature>
<dbReference type="Gene3D" id="3.40.50.720">
    <property type="entry name" value="NAD(P)-binding Rossmann-like Domain"/>
    <property type="match status" value="1"/>
</dbReference>
<dbReference type="SUPFAM" id="SSF51735">
    <property type="entry name" value="NAD(P)-binding Rossmann-fold domains"/>
    <property type="match status" value="1"/>
</dbReference>
<evidence type="ECO:0000256" key="2">
    <source>
        <dbReference type="ARBA" id="ARBA00005525"/>
    </source>
</evidence>
<evidence type="ECO:0000256" key="1">
    <source>
        <dbReference type="ARBA" id="ARBA00005205"/>
    </source>
</evidence>
<feature type="region of interest" description="Disordered" evidence="9">
    <location>
        <begin position="620"/>
        <end position="673"/>
    </location>
</feature>
<dbReference type="CDD" id="cd00590">
    <property type="entry name" value="RRM_SF"/>
    <property type="match status" value="1"/>
</dbReference>
<reference evidence="11 12" key="1">
    <citation type="submission" date="2024-10" db="EMBL/GenBank/DDBJ databases">
        <authorList>
            <person name="Kim D."/>
        </authorList>
    </citation>
    <scope>NUCLEOTIDE SEQUENCE [LARGE SCALE GENOMIC DNA]</scope>
    <source>
        <strain evidence="11">BH-2024</strain>
    </source>
</reference>
<dbReference type="InterPro" id="IPR000304">
    <property type="entry name" value="Pyrroline-COOH_reductase"/>
</dbReference>
<dbReference type="AlphaFoldDB" id="A0ABD2L4K2"/>
<dbReference type="InterPro" id="IPR035979">
    <property type="entry name" value="RBD_domain_sf"/>
</dbReference>
<dbReference type="Gene3D" id="3.30.70.330">
    <property type="match status" value="1"/>
</dbReference>
<evidence type="ECO:0000256" key="3">
    <source>
        <dbReference type="ARBA" id="ARBA00012855"/>
    </source>
</evidence>
<feature type="region of interest" description="Disordered" evidence="9">
    <location>
        <begin position="718"/>
        <end position="788"/>
    </location>
</feature>
<dbReference type="PROSITE" id="PS50102">
    <property type="entry name" value="RRM"/>
    <property type="match status" value="1"/>
</dbReference>
<keyword evidence="5 8" id="KW-0521">NADP</keyword>
<dbReference type="PANTHER" id="PTHR11645">
    <property type="entry name" value="PYRROLINE-5-CARBOXYLATE REDUCTASE"/>
    <property type="match status" value="1"/>
</dbReference>
<dbReference type="SUPFAM" id="SSF54928">
    <property type="entry name" value="RNA-binding domain, RBD"/>
    <property type="match status" value="1"/>
</dbReference>
<comment type="catalytic activity">
    <reaction evidence="8">
        <text>L-proline + NADP(+) = (S)-1-pyrroline-5-carboxylate + NADPH + 2 H(+)</text>
        <dbReference type="Rhea" id="RHEA:14109"/>
        <dbReference type="ChEBI" id="CHEBI:15378"/>
        <dbReference type="ChEBI" id="CHEBI:17388"/>
        <dbReference type="ChEBI" id="CHEBI:57783"/>
        <dbReference type="ChEBI" id="CHEBI:58349"/>
        <dbReference type="ChEBI" id="CHEBI:60039"/>
        <dbReference type="EC" id="1.5.1.2"/>
    </reaction>
</comment>
<name>A0ABD2L4K2_9BILA</name>
<dbReference type="GO" id="GO:0008652">
    <property type="term" value="P:amino acid biosynthetic process"/>
    <property type="evidence" value="ECO:0007669"/>
    <property type="project" value="UniProtKB-KW"/>
</dbReference>
<organism evidence="11 12">
    <name type="scientific">Heterodera trifolii</name>
    <dbReference type="NCBI Taxonomy" id="157864"/>
    <lineage>
        <taxon>Eukaryota</taxon>
        <taxon>Metazoa</taxon>
        <taxon>Ecdysozoa</taxon>
        <taxon>Nematoda</taxon>
        <taxon>Chromadorea</taxon>
        <taxon>Rhabditida</taxon>
        <taxon>Tylenchina</taxon>
        <taxon>Tylenchomorpha</taxon>
        <taxon>Tylenchoidea</taxon>
        <taxon>Heteroderidae</taxon>
        <taxon>Heteroderinae</taxon>
        <taxon>Heterodera</taxon>
    </lineage>
</organism>
<feature type="compositionally biased region" description="Basic residues" evidence="9">
    <location>
        <begin position="654"/>
        <end position="666"/>
    </location>
</feature>
<dbReference type="Pfam" id="PF03807">
    <property type="entry name" value="F420_oxidored"/>
    <property type="match status" value="1"/>
</dbReference>
<feature type="compositionally biased region" description="Basic residues" evidence="9">
    <location>
        <begin position="750"/>
        <end position="766"/>
    </location>
</feature>
<dbReference type="NCBIfam" id="TIGR00112">
    <property type="entry name" value="proC"/>
    <property type="match status" value="1"/>
</dbReference>
<accession>A0ABD2L4K2</accession>
<dbReference type="Gene3D" id="1.10.3730.10">
    <property type="entry name" value="ProC C-terminal domain-like"/>
    <property type="match status" value="1"/>
</dbReference>
<comment type="pathway">
    <text evidence="1 8">Amino-acid biosynthesis; L-proline biosynthesis; L-proline from L-glutamate 5-semialdehyde: step 1/1.</text>
</comment>
<dbReference type="Proteomes" id="UP001620626">
    <property type="component" value="Unassembled WGS sequence"/>
</dbReference>
<feature type="compositionally biased region" description="Basic and acidic residues" evidence="9">
    <location>
        <begin position="306"/>
        <end position="323"/>
    </location>
</feature>
<dbReference type="Pfam" id="PF14748">
    <property type="entry name" value="P5CR_dimer"/>
    <property type="match status" value="1"/>
</dbReference>
<comment type="similarity">
    <text evidence="2 8">Belongs to the pyrroline-5-carboxylate reductase family.</text>
</comment>
<evidence type="ECO:0000256" key="8">
    <source>
        <dbReference type="RuleBase" id="RU003903"/>
    </source>
</evidence>
<evidence type="ECO:0000256" key="6">
    <source>
        <dbReference type="ARBA" id="ARBA00023002"/>
    </source>
</evidence>
<evidence type="ECO:0000256" key="5">
    <source>
        <dbReference type="ARBA" id="ARBA00022857"/>
    </source>
</evidence>
<dbReference type="GO" id="GO:0004735">
    <property type="term" value="F:pyrroline-5-carboxylate reductase activity"/>
    <property type="evidence" value="ECO:0007669"/>
    <property type="project" value="UniProtKB-EC"/>
</dbReference>
<evidence type="ECO:0000256" key="7">
    <source>
        <dbReference type="PROSITE-ProRule" id="PRU00176"/>
    </source>
</evidence>
<comment type="caution">
    <text evidence="11">The sequence shown here is derived from an EMBL/GenBank/DDBJ whole genome shotgun (WGS) entry which is preliminary data.</text>
</comment>
<keyword evidence="12" id="KW-1185">Reference proteome</keyword>
<evidence type="ECO:0000313" key="12">
    <source>
        <dbReference type="Proteomes" id="UP001620626"/>
    </source>
</evidence>
<feature type="compositionally biased region" description="Polar residues" evidence="9">
    <location>
        <begin position="623"/>
        <end position="633"/>
    </location>
</feature>
<dbReference type="InterPro" id="IPR012677">
    <property type="entry name" value="Nucleotide-bd_a/b_plait_sf"/>
</dbReference>
<proteinExistence type="inferred from homology"/>
<dbReference type="EMBL" id="JBICBT010000549">
    <property type="protein sequence ID" value="KAL3110160.1"/>
    <property type="molecule type" value="Genomic_DNA"/>
</dbReference>
<dbReference type="PROSITE" id="PS00521">
    <property type="entry name" value="P5CR"/>
    <property type="match status" value="1"/>
</dbReference>
<dbReference type="GO" id="GO:0003723">
    <property type="term" value="F:RNA binding"/>
    <property type="evidence" value="ECO:0007669"/>
    <property type="project" value="UniProtKB-UniRule"/>
</dbReference>
<dbReference type="HAMAP" id="MF_01925">
    <property type="entry name" value="P5C_reductase"/>
    <property type="match status" value="1"/>
</dbReference>
<dbReference type="SUPFAM" id="SSF48179">
    <property type="entry name" value="6-phosphogluconate dehydrogenase C-terminal domain-like"/>
    <property type="match status" value="1"/>
</dbReference>
<dbReference type="InterPro" id="IPR008927">
    <property type="entry name" value="6-PGluconate_DH-like_C_sf"/>
</dbReference>
<dbReference type="InterPro" id="IPR028939">
    <property type="entry name" value="P5C_Rdtase_cat_N"/>
</dbReference>
<evidence type="ECO:0000256" key="9">
    <source>
        <dbReference type="SAM" id="MobiDB-lite"/>
    </source>
</evidence>
<feature type="compositionally biased region" description="Basic and acidic residues" evidence="9">
    <location>
        <begin position="636"/>
        <end position="653"/>
    </location>
</feature>
<keyword evidence="6 8" id="KW-0560">Oxidoreductase</keyword>